<evidence type="ECO:0000313" key="2">
    <source>
        <dbReference type="Proteomes" id="UP000054217"/>
    </source>
</evidence>
<dbReference type="Proteomes" id="UP000054217">
    <property type="component" value="Unassembled WGS sequence"/>
</dbReference>
<dbReference type="AlphaFoldDB" id="A0A0C3MY97"/>
<accession>A0A0C3MY97</accession>
<name>A0A0C3MY97_PISTI</name>
<gene>
    <name evidence="1" type="ORF">M404DRAFT_1008705</name>
</gene>
<keyword evidence="2" id="KW-1185">Reference proteome</keyword>
<reference evidence="2" key="2">
    <citation type="submission" date="2015-01" db="EMBL/GenBank/DDBJ databases">
        <title>Evolutionary Origins and Diversification of the Mycorrhizal Mutualists.</title>
        <authorList>
            <consortium name="DOE Joint Genome Institute"/>
            <consortium name="Mycorrhizal Genomics Consortium"/>
            <person name="Kohler A."/>
            <person name="Kuo A."/>
            <person name="Nagy L.G."/>
            <person name="Floudas D."/>
            <person name="Copeland A."/>
            <person name="Barry K.W."/>
            <person name="Cichocki N."/>
            <person name="Veneault-Fourrey C."/>
            <person name="LaButti K."/>
            <person name="Lindquist E.A."/>
            <person name="Lipzen A."/>
            <person name="Lundell T."/>
            <person name="Morin E."/>
            <person name="Murat C."/>
            <person name="Riley R."/>
            <person name="Ohm R."/>
            <person name="Sun H."/>
            <person name="Tunlid A."/>
            <person name="Henrissat B."/>
            <person name="Grigoriev I.V."/>
            <person name="Hibbett D.S."/>
            <person name="Martin F."/>
        </authorList>
    </citation>
    <scope>NUCLEOTIDE SEQUENCE [LARGE SCALE GENOMIC DNA]</scope>
    <source>
        <strain evidence="2">Marx 270</strain>
    </source>
</reference>
<sequence length="51" mass="5698">MPSLVGQVAFVATCATAYDAAKWCINSWVDKTRVIVGDQAAYESEHRKWHS</sequence>
<proteinExistence type="predicted"/>
<dbReference type="InParanoid" id="A0A0C3MY97"/>
<reference evidence="1 2" key="1">
    <citation type="submission" date="2014-04" db="EMBL/GenBank/DDBJ databases">
        <authorList>
            <consortium name="DOE Joint Genome Institute"/>
            <person name="Kuo A."/>
            <person name="Kohler A."/>
            <person name="Costa M.D."/>
            <person name="Nagy L.G."/>
            <person name="Floudas D."/>
            <person name="Copeland A."/>
            <person name="Barry K.W."/>
            <person name="Cichocki N."/>
            <person name="Veneault-Fourrey C."/>
            <person name="LaButti K."/>
            <person name="Lindquist E.A."/>
            <person name="Lipzen A."/>
            <person name="Lundell T."/>
            <person name="Morin E."/>
            <person name="Murat C."/>
            <person name="Sun H."/>
            <person name="Tunlid A."/>
            <person name="Henrissat B."/>
            <person name="Grigoriev I.V."/>
            <person name="Hibbett D.S."/>
            <person name="Martin F."/>
            <person name="Nordberg H.P."/>
            <person name="Cantor M.N."/>
            <person name="Hua S.X."/>
        </authorList>
    </citation>
    <scope>NUCLEOTIDE SEQUENCE [LARGE SCALE GENOMIC DNA]</scope>
    <source>
        <strain evidence="1 2">Marx 270</strain>
    </source>
</reference>
<evidence type="ECO:0000313" key="1">
    <source>
        <dbReference type="EMBL" id="KIN93839.1"/>
    </source>
</evidence>
<organism evidence="1 2">
    <name type="scientific">Pisolithus tinctorius Marx 270</name>
    <dbReference type="NCBI Taxonomy" id="870435"/>
    <lineage>
        <taxon>Eukaryota</taxon>
        <taxon>Fungi</taxon>
        <taxon>Dikarya</taxon>
        <taxon>Basidiomycota</taxon>
        <taxon>Agaricomycotina</taxon>
        <taxon>Agaricomycetes</taxon>
        <taxon>Agaricomycetidae</taxon>
        <taxon>Boletales</taxon>
        <taxon>Sclerodermatineae</taxon>
        <taxon>Pisolithaceae</taxon>
        <taxon>Pisolithus</taxon>
    </lineage>
</organism>
<protein>
    <submittedName>
        <fullName evidence="1">Uncharacterized protein</fullName>
    </submittedName>
</protein>
<dbReference type="EMBL" id="KN832131">
    <property type="protein sequence ID" value="KIN93839.1"/>
    <property type="molecule type" value="Genomic_DNA"/>
</dbReference>
<feature type="non-terminal residue" evidence="1">
    <location>
        <position position="51"/>
    </location>
</feature>
<dbReference type="HOGENOM" id="CLU_3112103_0_0_1"/>